<evidence type="ECO:0000313" key="2">
    <source>
        <dbReference type="Proteomes" id="UP000632858"/>
    </source>
</evidence>
<name>A0A917CGE0_9GAMM</name>
<comment type="caution">
    <text evidence="1">The sequence shown here is derived from an EMBL/GenBank/DDBJ whole genome shotgun (WGS) entry which is preliminary data.</text>
</comment>
<reference evidence="1" key="1">
    <citation type="journal article" date="2014" name="Int. J. Syst. Evol. Microbiol.">
        <title>Complete genome sequence of Corynebacterium casei LMG S-19264T (=DSM 44701T), isolated from a smear-ripened cheese.</title>
        <authorList>
            <consortium name="US DOE Joint Genome Institute (JGI-PGF)"/>
            <person name="Walter F."/>
            <person name="Albersmeier A."/>
            <person name="Kalinowski J."/>
            <person name="Ruckert C."/>
        </authorList>
    </citation>
    <scope>NUCLEOTIDE SEQUENCE</scope>
    <source>
        <strain evidence="1">CGMCC 1.12726</strain>
    </source>
</reference>
<evidence type="ECO:0000313" key="1">
    <source>
        <dbReference type="EMBL" id="GGF87719.1"/>
    </source>
</evidence>
<proteinExistence type="predicted"/>
<dbReference type="Gene3D" id="3.40.50.300">
    <property type="entry name" value="P-loop containing nucleotide triphosphate hydrolases"/>
    <property type="match status" value="1"/>
</dbReference>
<dbReference type="InterPro" id="IPR027417">
    <property type="entry name" value="P-loop_NTPase"/>
</dbReference>
<organism evidence="1 2">
    <name type="scientific">Arenimonas maotaiensis</name>
    <dbReference type="NCBI Taxonomy" id="1446479"/>
    <lineage>
        <taxon>Bacteria</taxon>
        <taxon>Pseudomonadati</taxon>
        <taxon>Pseudomonadota</taxon>
        <taxon>Gammaproteobacteria</taxon>
        <taxon>Lysobacterales</taxon>
        <taxon>Lysobacteraceae</taxon>
        <taxon>Arenimonas</taxon>
    </lineage>
</organism>
<evidence type="ECO:0008006" key="3">
    <source>
        <dbReference type="Google" id="ProtNLM"/>
    </source>
</evidence>
<dbReference type="RefSeq" id="WP_188447804.1">
    <property type="nucleotide sequence ID" value="NZ_BMFO01000001.1"/>
</dbReference>
<dbReference type="Proteomes" id="UP000632858">
    <property type="component" value="Unassembled WGS sequence"/>
</dbReference>
<dbReference type="InterPro" id="IPR052922">
    <property type="entry name" value="Cytidylate_Kinase-2"/>
</dbReference>
<dbReference type="SUPFAM" id="SSF52540">
    <property type="entry name" value="P-loop containing nucleoside triphosphate hydrolases"/>
    <property type="match status" value="1"/>
</dbReference>
<reference evidence="1" key="2">
    <citation type="submission" date="2020-09" db="EMBL/GenBank/DDBJ databases">
        <authorList>
            <person name="Sun Q."/>
            <person name="Zhou Y."/>
        </authorList>
    </citation>
    <scope>NUCLEOTIDE SEQUENCE</scope>
    <source>
        <strain evidence="1">CGMCC 1.12726</strain>
    </source>
</reference>
<accession>A0A917CGE0</accession>
<dbReference type="AlphaFoldDB" id="A0A917CGE0"/>
<sequence length="159" mass="17567">MRALLFGNSGSGKSTLAQRLAQTHALAHLDLDAIVWEPGQIAVPRAPEAVLASLHAFMDGNDRWVIEGCYGELVEAASGRCTELVFLNPGQETCLAHNRQRPWEPHKYASKAEQDSMLENLQAWVAGYYERDDAWSYAAHRRIFDAFAGAKRELTAPAG</sequence>
<dbReference type="EMBL" id="BMFO01000001">
    <property type="protein sequence ID" value="GGF87719.1"/>
    <property type="molecule type" value="Genomic_DNA"/>
</dbReference>
<dbReference type="PANTHER" id="PTHR37816:SF1">
    <property type="entry name" value="TOXIN"/>
    <property type="match status" value="1"/>
</dbReference>
<keyword evidence="2" id="KW-1185">Reference proteome</keyword>
<dbReference type="PANTHER" id="PTHR37816">
    <property type="entry name" value="YALI0E33011P"/>
    <property type="match status" value="1"/>
</dbReference>
<protein>
    <recommendedName>
        <fullName evidence="3">Shikimate kinase</fullName>
    </recommendedName>
</protein>
<gene>
    <name evidence="1" type="ORF">GCM10010960_07050</name>
</gene>